<dbReference type="OrthoDB" id="690661at2759"/>
<evidence type="ECO:0000313" key="3">
    <source>
        <dbReference type="EMBL" id="KQK15096.2"/>
    </source>
</evidence>
<dbReference type="ExpressionAtlas" id="A0A0Q3GVP2">
    <property type="expression patterns" value="baseline and differential"/>
</dbReference>
<keyword evidence="2" id="KW-0812">Transmembrane</keyword>
<sequence>MSTYVALACKSLLFKKLRAYVARHVRVVGRPPPLPSSAARHSTRVAARVVSCDQEPPAPASPQHNLRDRSSCPAMPPIIPLILSLLESLRYRRCKSRMCGVKGSKGGVASSPATAVIVSVSLLLVAASVLALFLSPLAPPAADGKAGAPPEPVELAMAGAGHEGGHGWLDLGALRAWAKLAFLRLRPLEPRGELRSPGESVVTKAAKKSLEMGKETVEHTAESAADALRRTVSSSHGDL</sequence>
<dbReference type="PANTHER" id="PTHR35463:SF13">
    <property type="match status" value="1"/>
</dbReference>
<accession>A0A0Q3GVP2</accession>
<feature type="compositionally biased region" description="Basic and acidic residues" evidence="1">
    <location>
        <begin position="208"/>
        <end position="221"/>
    </location>
</feature>
<proteinExistence type="predicted"/>
<feature type="region of interest" description="Disordered" evidence="1">
    <location>
        <begin position="205"/>
        <end position="239"/>
    </location>
</feature>
<dbReference type="Gramene" id="KQK15096">
    <property type="protein sequence ID" value="KQK15096"/>
    <property type="gene ID" value="BRADI_1g20596v3"/>
</dbReference>
<dbReference type="AlphaFoldDB" id="A0A0Q3GVP2"/>
<dbReference type="Proteomes" id="UP000008810">
    <property type="component" value="Chromosome 1"/>
</dbReference>
<reference evidence="3" key="2">
    <citation type="submission" date="2017-06" db="EMBL/GenBank/DDBJ databases">
        <title>WGS assembly of Brachypodium distachyon.</title>
        <authorList>
            <consortium name="The International Brachypodium Initiative"/>
            <person name="Lucas S."/>
            <person name="Harmon-Smith M."/>
            <person name="Lail K."/>
            <person name="Tice H."/>
            <person name="Grimwood J."/>
            <person name="Bruce D."/>
            <person name="Barry K."/>
            <person name="Shu S."/>
            <person name="Lindquist E."/>
            <person name="Wang M."/>
            <person name="Pitluck S."/>
            <person name="Vogel J.P."/>
            <person name="Garvin D.F."/>
            <person name="Mockler T.C."/>
            <person name="Schmutz J."/>
            <person name="Rokhsar D."/>
            <person name="Bevan M.W."/>
        </authorList>
    </citation>
    <scope>NUCLEOTIDE SEQUENCE</scope>
    <source>
        <strain evidence="3">Bd21</strain>
    </source>
</reference>
<organism evidence="3">
    <name type="scientific">Brachypodium distachyon</name>
    <name type="common">Purple false brome</name>
    <name type="synonym">Trachynia distachya</name>
    <dbReference type="NCBI Taxonomy" id="15368"/>
    <lineage>
        <taxon>Eukaryota</taxon>
        <taxon>Viridiplantae</taxon>
        <taxon>Streptophyta</taxon>
        <taxon>Embryophyta</taxon>
        <taxon>Tracheophyta</taxon>
        <taxon>Spermatophyta</taxon>
        <taxon>Magnoliopsida</taxon>
        <taxon>Liliopsida</taxon>
        <taxon>Poales</taxon>
        <taxon>Poaceae</taxon>
        <taxon>BOP clade</taxon>
        <taxon>Pooideae</taxon>
        <taxon>Stipodae</taxon>
        <taxon>Brachypodieae</taxon>
        <taxon>Brachypodium</taxon>
    </lineage>
</organism>
<keyword evidence="5" id="KW-1185">Reference proteome</keyword>
<dbReference type="EMBL" id="CM000880">
    <property type="protein sequence ID" value="KQK15096.2"/>
    <property type="molecule type" value="Genomic_DNA"/>
</dbReference>
<dbReference type="PANTHER" id="PTHR35463">
    <property type="entry name" value="TRANSMEMBRANE PROTEIN"/>
    <property type="match status" value="1"/>
</dbReference>
<dbReference type="EnsemblPlants" id="KQK15096">
    <property type="protein sequence ID" value="KQK15096"/>
    <property type="gene ID" value="BRADI_1g20596v3"/>
</dbReference>
<name>A0A0Q3GVP2_BRADI</name>
<reference evidence="4" key="3">
    <citation type="submission" date="2018-08" db="UniProtKB">
        <authorList>
            <consortium name="EnsemblPlants"/>
        </authorList>
    </citation>
    <scope>IDENTIFICATION</scope>
    <source>
        <strain evidence="4">cv. Bd21</strain>
    </source>
</reference>
<evidence type="ECO:0000313" key="4">
    <source>
        <dbReference type="EnsemblPlants" id="KQK15096"/>
    </source>
</evidence>
<reference evidence="3 4" key="1">
    <citation type="journal article" date="2010" name="Nature">
        <title>Genome sequencing and analysis of the model grass Brachypodium distachyon.</title>
        <authorList>
            <consortium name="International Brachypodium Initiative"/>
        </authorList>
    </citation>
    <scope>NUCLEOTIDE SEQUENCE [LARGE SCALE GENOMIC DNA]</scope>
    <source>
        <strain evidence="3 4">Bd21</strain>
    </source>
</reference>
<dbReference type="InParanoid" id="A0A0Q3GVP2"/>
<evidence type="ECO:0000313" key="5">
    <source>
        <dbReference type="Proteomes" id="UP000008810"/>
    </source>
</evidence>
<keyword evidence="2" id="KW-1133">Transmembrane helix</keyword>
<keyword evidence="2" id="KW-0472">Membrane</keyword>
<gene>
    <name evidence="3" type="ORF">BRADI_1g20596v3</name>
</gene>
<protein>
    <submittedName>
        <fullName evidence="3 4">Uncharacterized protein</fullName>
    </submittedName>
</protein>
<evidence type="ECO:0000256" key="2">
    <source>
        <dbReference type="SAM" id="Phobius"/>
    </source>
</evidence>
<feature type="transmembrane region" description="Helical" evidence="2">
    <location>
        <begin position="112"/>
        <end position="134"/>
    </location>
</feature>
<evidence type="ECO:0000256" key="1">
    <source>
        <dbReference type="SAM" id="MobiDB-lite"/>
    </source>
</evidence>